<protein>
    <recommendedName>
        <fullName evidence="3">Protein kinase domain-containing protein</fullName>
    </recommendedName>
</protein>
<evidence type="ECO:0000313" key="1">
    <source>
        <dbReference type="EMBL" id="KAK6740766.1"/>
    </source>
</evidence>
<dbReference type="InterPro" id="IPR011009">
    <property type="entry name" value="Kinase-like_dom_sf"/>
</dbReference>
<organism evidence="1 2">
    <name type="scientific">Necator americanus</name>
    <name type="common">Human hookworm</name>
    <dbReference type="NCBI Taxonomy" id="51031"/>
    <lineage>
        <taxon>Eukaryota</taxon>
        <taxon>Metazoa</taxon>
        <taxon>Ecdysozoa</taxon>
        <taxon>Nematoda</taxon>
        <taxon>Chromadorea</taxon>
        <taxon>Rhabditida</taxon>
        <taxon>Rhabditina</taxon>
        <taxon>Rhabditomorpha</taxon>
        <taxon>Strongyloidea</taxon>
        <taxon>Ancylostomatidae</taxon>
        <taxon>Bunostominae</taxon>
        <taxon>Necator</taxon>
    </lineage>
</organism>
<accession>A0ABR1CQZ4</accession>
<sequence length="385" mass="43227">MSDTGPVQLPKGKVVGKKWKILRKLGEGGCGAVYKVQDVNNKDKFAALKAESNFVAGGTVLKLEVQILRRLAGRPHVPELIHSGKKELYCYMVMTLLGDSLNALQNNRKGTPDSEGKLGTVAPGSTGLQESYSLPKRKRTRMTIYTYNARVIIGQTDSRQRHPLNAVYETGEEQFLGTCDSRGIGGVGVLVNRGMAKNINSFEQLTTRFGRLRMRKFGPTPALTIFVACAPSSSYQEEEVEVFYMDLEKFYREDHAFYKVIIGDFNAKVGLRRTPEEFHIGTHGLQWDDQASMGTRNSRSPLLYAGRGSRPTVLLCQSSIRDRTIASSEGDFPSQERADKFRERNPRTIINWDLLATIAGFWEDSAMDNMDEEYDRLVEHLREEG</sequence>
<name>A0ABR1CQZ4_NECAM</name>
<keyword evidence="2" id="KW-1185">Reference proteome</keyword>
<dbReference type="PANTHER" id="PTHR11909">
    <property type="entry name" value="CASEIN KINASE-RELATED"/>
    <property type="match status" value="1"/>
</dbReference>
<evidence type="ECO:0008006" key="3">
    <source>
        <dbReference type="Google" id="ProtNLM"/>
    </source>
</evidence>
<comment type="caution">
    <text evidence="1">The sequence shown here is derived from an EMBL/GenBank/DDBJ whole genome shotgun (WGS) entry which is preliminary data.</text>
</comment>
<gene>
    <name evidence="1" type="primary">Necator_chrIII.g9690</name>
    <name evidence="1" type="ORF">RB195_008925</name>
</gene>
<dbReference type="Proteomes" id="UP001303046">
    <property type="component" value="Unassembled WGS sequence"/>
</dbReference>
<evidence type="ECO:0000313" key="2">
    <source>
        <dbReference type="Proteomes" id="UP001303046"/>
    </source>
</evidence>
<reference evidence="1 2" key="1">
    <citation type="submission" date="2023-08" db="EMBL/GenBank/DDBJ databases">
        <title>A Necator americanus chromosomal reference genome.</title>
        <authorList>
            <person name="Ilik V."/>
            <person name="Petrzelkova K.J."/>
            <person name="Pardy F."/>
            <person name="Fuh T."/>
            <person name="Niatou-Singa F.S."/>
            <person name="Gouil Q."/>
            <person name="Baker L."/>
            <person name="Ritchie M.E."/>
            <person name="Jex A.R."/>
            <person name="Gazzola D."/>
            <person name="Li H."/>
            <person name="Toshio Fujiwara R."/>
            <person name="Zhan B."/>
            <person name="Aroian R.V."/>
            <person name="Pafco B."/>
            <person name="Schwarz E.M."/>
        </authorList>
    </citation>
    <scope>NUCLEOTIDE SEQUENCE [LARGE SCALE GENOMIC DNA]</scope>
    <source>
        <strain evidence="1 2">Aroian</strain>
        <tissue evidence="1">Whole animal</tissue>
    </source>
</reference>
<dbReference type="SUPFAM" id="SSF56112">
    <property type="entry name" value="Protein kinase-like (PK-like)"/>
    <property type="match status" value="1"/>
</dbReference>
<dbReference type="InterPro" id="IPR050235">
    <property type="entry name" value="CK1_Ser-Thr_kinase"/>
</dbReference>
<dbReference type="EMBL" id="JAVFWL010000003">
    <property type="protein sequence ID" value="KAK6740766.1"/>
    <property type="molecule type" value="Genomic_DNA"/>
</dbReference>
<proteinExistence type="predicted"/>
<dbReference type="Gene3D" id="3.30.200.20">
    <property type="entry name" value="Phosphorylase Kinase, domain 1"/>
    <property type="match status" value="1"/>
</dbReference>